<evidence type="ECO:0000256" key="3">
    <source>
        <dbReference type="ARBA" id="ARBA00022525"/>
    </source>
</evidence>
<dbReference type="KEGG" id="pda:103700999"/>
<evidence type="ECO:0000313" key="9">
    <source>
        <dbReference type="Proteomes" id="UP000228380"/>
    </source>
</evidence>
<keyword evidence="5" id="KW-0378">Hydrolase</keyword>
<name>A0A8B7BLS6_PHODC</name>
<reference evidence="9" key="1">
    <citation type="journal article" date="2019" name="Nat. Commun.">
        <title>Genome-wide association mapping of date palm fruit traits.</title>
        <authorList>
            <person name="Hazzouri K.M."/>
            <person name="Gros-Balthazard M."/>
            <person name="Flowers J.M."/>
            <person name="Copetti D."/>
            <person name="Lemansour A."/>
            <person name="Lebrun M."/>
            <person name="Masmoudi K."/>
            <person name="Ferrand S."/>
            <person name="Dhar M.I."/>
            <person name="Fresquez Z.A."/>
            <person name="Rosas U."/>
            <person name="Zhang J."/>
            <person name="Talag J."/>
            <person name="Lee S."/>
            <person name="Kudrna D."/>
            <person name="Powell R.F."/>
            <person name="Leitch I.J."/>
            <person name="Krueger R.R."/>
            <person name="Wing R.A."/>
            <person name="Amiri K.M.A."/>
            <person name="Purugganan M.D."/>
        </authorList>
    </citation>
    <scope>NUCLEOTIDE SEQUENCE [LARGE SCALE GENOMIC DNA]</scope>
    <source>
        <strain evidence="9">cv. Khalas</strain>
    </source>
</reference>
<evidence type="ECO:0000256" key="1">
    <source>
        <dbReference type="ARBA" id="ARBA00004613"/>
    </source>
</evidence>
<evidence type="ECO:0000313" key="10">
    <source>
        <dbReference type="RefSeq" id="XP_008781147.2"/>
    </source>
</evidence>
<dbReference type="OrthoDB" id="1600564at2759"/>
<dbReference type="InterPro" id="IPR001087">
    <property type="entry name" value="GDSL"/>
</dbReference>
<dbReference type="Gene3D" id="3.40.50.1110">
    <property type="entry name" value="SGNH hydrolase"/>
    <property type="match status" value="1"/>
</dbReference>
<keyword evidence="7" id="KW-0443">Lipid metabolism</keyword>
<dbReference type="GO" id="GO:0005576">
    <property type="term" value="C:extracellular region"/>
    <property type="evidence" value="ECO:0007669"/>
    <property type="project" value="UniProtKB-SubCell"/>
</dbReference>
<dbReference type="PANTHER" id="PTHR45650:SF4">
    <property type="entry name" value="GDSL-LIKE LIPASE_ACYLHYDROLASE FAMILY PROTEIN, EXPRESSED"/>
    <property type="match status" value="1"/>
</dbReference>
<keyword evidence="9" id="KW-1185">Reference proteome</keyword>
<evidence type="ECO:0000256" key="6">
    <source>
        <dbReference type="ARBA" id="ARBA00022963"/>
    </source>
</evidence>
<evidence type="ECO:0000256" key="4">
    <source>
        <dbReference type="ARBA" id="ARBA00022729"/>
    </source>
</evidence>
<comment type="subcellular location">
    <subcellularLocation>
        <location evidence="1">Secreted</location>
    </subcellularLocation>
</comment>
<accession>A0A8B7BLS6</accession>
<dbReference type="GO" id="GO:0016788">
    <property type="term" value="F:hydrolase activity, acting on ester bonds"/>
    <property type="evidence" value="ECO:0007669"/>
    <property type="project" value="InterPro"/>
</dbReference>
<keyword evidence="3" id="KW-0964">Secreted</keyword>
<dbReference type="RefSeq" id="XP_008781147.2">
    <property type="nucleotide sequence ID" value="XM_008782925.3"/>
</dbReference>
<keyword evidence="6" id="KW-0442">Lipid degradation</keyword>
<proteinExistence type="inferred from homology"/>
<dbReference type="Proteomes" id="UP000228380">
    <property type="component" value="Chromosome 3"/>
</dbReference>
<dbReference type="InterPro" id="IPR035669">
    <property type="entry name" value="SGNH_plant_lipase-like"/>
</dbReference>
<evidence type="ECO:0000256" key="8">
    <source>
        <dbReference type="SAM" id="SignalP"/>
    </source>
</evidence>
<dbReference type="Pfam" id="PF00657">
    <property type="entry name" value="Lipase_GDSL"/>
    <property type="match status" value="1"/>
</dbReference>
<feature type="signal peptide" evidence="8">
    <location>
        <begin position="1"/>
        <end position="27"/>
    </location>
</feature>
<evidence type="ECO:0000256" key="5">
    <source>
        <dbReference type="ARBA" id="ARBA00022801"/>
    </source>
</evidence>
<dbReference type="AlphaFoldDB" id="A0A8B7BLS6"/>
<organism evidence="9 10">
    <name type="scientific">Phoenix dactylifera</name>
    <name type="common">Date palm</name>
    <dbReference type="NCBI Taxonomy" id="42345"/>
    <lineage>
        <taxon>Eukaryota</taxon>
        <taxon>Viridiplantae</taxon>
        <taxon>Streptophyta</taxon>
        <taxon>Embryophyta</taxon>
        <taxon>Tracheophyta</taxon>
        <taxon>Spermatophyta</taxon>
        <taxon>Magnoliopsida</taxon>
        <taxon>Liliopsida</taxon>
        <taxon>Arecaceae</taxon>
        <taxon>Coryphoideae</taxon>
        <taxon>Phoeniceae</taxon>
        <taxon>Phoenix</taxon>
    </lineage>
</organism>
<dbReference type="CDD" id="cd01837">
    <property type="entry name" value="SGNH_plant_lipase_like"/>
    <property type="match status" value="1"/>
</dbReference>
<evidence type="ECO:0000256" key="7">
    <source>
        <dbReference type="ARBA" id="ARBA00023098"/>
    </source>
</evidence>
<comment type="similarity">
    <text evidence="2">Belongs to the 'GDSL' lipolytic enzyme family.</text>
</comment>
<keyword evidence="4 8" id="KW-0732">Signal</keyword>
<dbReference type="InterPro" id="IPR051238">
    <property type="entry name" value="GDSL_esterase/lipase"/>
</dbReference>
<feature type="chain" id="PRO_5034795760" evidence="8">
    <location>
        <begin position="28"/>
        <end position="369"/>
    </location>
</feature>
<dbReference type="GO" id="GO:0016042">
    <property type="term" value="P:lipid catabolic process"/>
    <property type="evidence" value="ECO:0007669"/>
    <property type="project" value="UniProtKB-KW"/>
</dbReference>
<dbReference type="GeneID" id="103700999"/>
<dbReference type="InterPro" id="IPR036514">
    <property type="entry name" value="SGNH_hydro_sf"/>
</dbReference>
<reference evidence="10" key="2">
    <citation type="submission" date="2025-08" db="UniProtKB">
        <authorList>
            <consortium name="RefSeq"/>
        </authorList>
    </citation>
    <scope>IDENTIFICATION</scope>
    <source>
        <tissue evidence="10">Young leaves</tissue>
    </source>
</reference>
<evidence type="ECO:0000256" key="2">
    <source>
        <dbReference type="ARBA" id="ARBA00008668"/>
    </source>
</evidence>
<protein>
    <submittedName>
        <fullName evidence="10">GDSL esterase/lipase At4g16230-like isoform X1</fullName>
    </submittedName>
</protein>
<gene>
    <name evidence="10" type="primary">LOC103700999</name>
</gene>
<dbReference type="SUPFAM" id="SSF52266">
    <property type="entry name" value="SGNH hydrolase"/>
    <property type="match status" value="1"/>
</dbReference>
<sequence>MGYLSDHHYILGLFSIILGCFVLRTCSMNAAPASFVFGDSLVDVGNNNYIVTLSKANYMPNGMDFPTRQPTGRFTNGRTIADILGQELGLENFTPPYMAPTTVGPAVLQGVNYASGAGGILSHTGNAFGGRIHLDAQIDNFAHTREYVISSLGMPAALSLLRSALFSVVIGSNDLINNYLTPVVSVPERAVVSPEEFVEAMISKYRMQLMRLYLLGARKIIVANVGPIGCIPYERDTNPSAGSNCVEFPNQMAQSYNKRLKDLVLELRSNLEGALIVYADVYRIVADIIQNHKNYGFEVADFACCFLTGRFGGLVPCGPTSKVCPDRSKYVFWDPYHPTDAANIAIARRLLDGDLNDIFPMNVRQLVGA</sequence>
<dbReference type="PANTHER" id="PTHR45650">
    <property type="entry name" value="GDSL-LIKE LIPASE/ACYLHYDROLASE-RELATED"/>
    <property type="match status" value="1"/>
</dbReference>